<organism evidence="1 2">
    <name type="scientific">Ooceraea biroi</name>
    <name type="common">Clonal raider ant</name>
    <name type="synonym">Cerapachys biroi</name>
    <dbReference type="NCBI Taxonomy" id="2015173"/>
    <lineage>
        <taxon>Eukaryota</taxon>
        <taxon>Metazoa</taxon>
        <taxon>Ecdysozoa</taxon>
        <taxon>Arthropoda</taxon>
        <taxon>Hexapoda</taxon>
        <taxon>Insecta</taxon>
        <taxon>Pterygota</taxon>
        <taxon>Neoptera</taxon>
        <taxon>Endopterygota</taxon>
        <taxon>Hymenoptera</taxon>
        <taxon>Apocrita</taxon>
        <taxon>Aculeata</taxon>
        <taxon>Formicoidea</taxon>
        <taxon>Formicidae</taxon>
        <taxon>Dorylinae</taxon>
        <taxon>Ooceraea</taxon>
    </lineage>
</organism>
<evidence type="ECO:0000313" key="1">
    <source>
        <dbReference type="EMBL" id="EZA48000.1"/>
    </source>
</evidence>
<dbReference type="Proteomes" id="UP000053097">
    <property type="component" value="Unassembled WGS sequence"/>
</dbReference>
<protein>
    <submittedName>
        <fullName evidence="1">Uncharacterized protein</fullName>
    </submittedName>
</protein>
<dbReference type="AlphaFoldDB" id="A0A026VWF4"/>
<proteinExistence type="predicted"/>
<evidence type="ECO:0000313" key="2">
    <source>
        <dbReference type="Proteomes" id="UP000053097"/>
    </source>
</evidence>
<gene>
    <name evidence="1" type="ORF">X777_14467</name>
</gene>
<name>A0A026VWF4_OOCBI</name>
<dbReference type="EMBL" id="KK107722">
    <property type="protein sequence ID" value="EZA48000.1"/>
    <property type="molecule type" value="Genomic_DNA"/>
</dbReference>
<accession>A0A026VWF4</accession>
<sequence length="69" mass="7526">MSSTMNYYSLGCADRCVASGERRGPGIPRDVSTRISLWHDTNGVHGSLLCDFEALNERAAAYAICTMVQ</sequence>
<reference evidence="1 2" key="1">
    <citation type="journal article" date="2014" name="Curr. Biol.">
        <title>The genome of the clonal raider ant Cerapachys biroi.</title>
        <authorList>
            <person name="Oxley P.R."/>
            <person name="Ji L."/>
            <person name="Fetter-Pruneda I."/>
            <person name="McKenzie S.K."/>
            <person name="Li C."/>
            <person name="Hu H."/>
            <person name="Zhang G."/>
            <person name="Kronauer D.J."/>
        </authorList>
    </citation>
    <scope>NUCLEOTIDE SEQUENCE [LARGE SCALE GENOMIC DNA]</scope>
</reference>
<keyword evidence="2" id="KW-1185">Reference proteome</keyword>